<dbReference type="InterPro" id="IPR026983">
    <property type="entry name" value="DHC"/>
</dbReference>
<name>A0A8J6HX98_TENMO</name>
<feature type="domain" description="Dynein heavy chain tail" evidence="2">
    <location>
        <begin position="268"/>
        <end position="332"/>
    </location>
</feature>
<evidence type="ECO:0000259" key="2">
    <source>
        <dbReference type="Pfam" id="PF08385"/>
    </source>
</evidence>
<dbReference type="EMBL" id="JABDTM020005548">
    <property type="protein sequence ID" value="KAH0821907.1"/>
    <property type="molecule type" value="Genomic_DNA"/>
</dbReference>
<accession>A0A8J6HX98</accession>
<dbReference type="Pfam" id="PF08385">
    <property type="entry name" value="DHC_N1"/>
    <property type="match status" value="1"/>
</dbReference>
<sequence>MLRTTSWCQSRTLRIRIDRHSCRLLSELFIISKQAVKGLTSVRSYLELLQMGDDEDTKSIRSTKSSKSKKDDKGGIEDDEDERLDFILAYFTKSYRLKQERWSKMMAIEENKKLILNFLNNPKAKFMIITITTAGLLTPFTQFNSAIKNKYTYFIKKKEEVVTMENFVDVVIFGDMAGKPIEELAVLLDTVLLPLLGNAGNQKGWPQVVADDVVAHVRTFKNAVEQLRGAMKSQTILPMPQGMSRLYEAINNFEESDGATIDLVLKASLESAVTKWSNVCNEILKQSSTIAFAGDNQPTPSREVEFWNARLKNLEFIYDQLRDPRVKQVAKMWSPESWRLEMFAST</sequence>
<dbReference type="GO" id="GO:0051959">
    <property type="term" value="F:dynein light intermediate chain binding"/>
    <property type="evidence" value="ECO:0007669"/>
    <property type="project" value="InterPro"/>
</dbReference>
<dbReference type="GO" id="GO:0045505">
    <property type="term" value="F:dynein intermediate chain binding"/>
    <property type="evidence" value="ECO:0007669"/>
    <property type="project" value="InterPro"/>
</dbReference>
<protein>
    <recommendedName>
        <fullName evidence="2">Dynein heavy chain tail domain-containing protein</fullName>
    </recommendedName>
</protein>
<dbReference type="AlphaFoldDB" id="A0A8J6HX98"/>
<comment type="caution">
    <text evidence="3">The sequence shown here is derived from an EMBL/GenBank/DDBJ whole genome shotgun (WGS) entry which is preliminary data.</text>
</comment>
<dbReference type="PANTHER" id="PTHR46532:SF11">
    <property type="entry name" value="DYNEIN AXONEMAL HEAVY CHAIN 12"/>
    <property type="match status" value="1"/>
</dbReference>
<proteinExistence type="predicted"/>
<gene>
    <name evidence="3" type="ORF">GEV33_000884</name>
</gene>
<keyword evidence="4" id="KW-1185">Reference proteome</keyword>
<reference evidence="3" key="2">
    <citation type="submission" date="2021-08" db="EMBL/GenBank/DDBJ databases">
        <authorList>
            <person name="Eriksson T."/>
        </authorList>
    </citation>
    <scope>NUCLEOTIDE SEQUENCE</scope>
    <source>
        <strain evidence="3">Stoneville</strain>
        <tissue evidence="3">Whole head</tissue>
    </source>
</reference>
<evidence type="ECO:0000256" key="1">
    <source>
        <dbReference type="SAM" id="MobiDB-lite"/>
    </source>
</evidence>
<evidence type="ECO:0000313" key="4">
    <source>
        <dbReference type="Proteomes" id="UP000719412"/>
    </source>
</evidence>
<dbReference type="GO" id="GO:0005858">
    <property type="term" value="C:axonemal dynein complex"/>
    <property type="evidence" value="ECO:0007669"/>
    <property type="project" value="TreeGrafter"/>
</dbReference>
<dbReference type="PANTHER" id="PTHR46532">
    <property type="entry name" value="MALE FERTILITY FACTOR KL5"/>
    <property type="match status" value="1"/>
</dbReference>
<organism evidence="3 4">
    <name type="scientific">Tenebrio molitor</name>
    <name type="common">Yellow mealworm beetle</name>
    <dbReference type="NCBI Taxonomy" id="7067"/>
    <lineage>
        <taxon>Eukaryota</taxon>
        <taxon>Metazoa</taxon>
        <taxon>Ecdysozoa</taxon>
        <taxon>Arthropoda</taxon>
        <taxon>Hexapoda</taxon>
        <taxon>Insecta</taxon>
        <taxon>Pterygota</taxon>
        <taxon>Neoptera</taxon>
        <taxon>Endopterygota</taxon>
        <taxon>Coleoptera</taxon>
        <taxon>Polyphaga</taxon>
        <taxon>Cucujiformia</taxon>
        <taxon>Tenebrionidae</taxon>
        <taxon>Tenebrio</taxon>
    </lineage>
</organism>
<dbReference type="InterPro" id="IPR013594">
    <property type="entry name" value="Dynein_heavy_tail"/>
</dbReference>
<dbReference type="Proteomes" id="UP000719412">
    <property type="component" value="Unassembled WGS sequence"/>
</dbReference>
<dbReference type="GO" id="GO:0007018">
    <property type="term" value="P:microtubule-based movement"/>
    <property type="evidence" value="ECO:0007669"/>
    <property type="project" value="InterPro"/>
</dbReference>
<evidence type="ECO:0000313" key="3">
    <source>
        <dbReference type="EMBL" id="KAH0821907.1"/>
    </source>
</evidence>
<reference evidence="3" key="1">
    <citation type="journal article" date="2020" name="J Insects Food Feed">
        <title>The yellow mealworm (Tenebrio molitor) genome: a resource for the emerging insects as food and feed industry.</title>
        <authorList>
            <person name="Eriksson T."/>
            <person name="Andere A."/>
            <person name="Kelstrup H."/>
            <person name="Emery V."/>
            <person name="Picard C."/>
        </authorList>
    </citation>
    <scope>NUCLEOTIDE SEQUENCE</scope>
    <source>
        <strain evidence="3">Stoneville</strain>
        <tissue evidence="3">Whole head</tissue>
    </source>
</reference>
<feature type="region of interest" description="Disordered" evidence="1">
    <location>
        <begin position="58"/>
        <end position="77"/>
    </location>
</feature>